<evidence type="ECO:0000313" key="10">
    <source>
        <dbReference type="Proteomes" id="UP000054388"/>
    </source>
</evidence>
<dbReference type="NCBIfam" id="TIGR04056">
    <property type="entry name" value="OMP_RagA_SusC"/>
    <property type="match status" value="1"/>
</dbReference>
<evidence type="ECO:0000256" key="1">
    <source>
        <dbReference type="ARBA" id="ARBA00004571"/>
    </source>
</evidence>
<evidence type="ECO:0000256" key="6">
    <source>
        <dbReference type="ARBA" id="ARBA00023237"/>
    </source>
</evidence>
<evidence type="ECO:0000256" key="4">
    <source>
        <dbReference type="ARBA" id="ARBA00022692"/>
    </source>
</evidence>
<keyword evidence="5 7" id="KW-0472">Membrane</keyword>
<organism evidence="9 10">
    <name type="scientific">Chryseobacterium aquaticum subsp. greenlandense</name>
    <dbReference type="NCBI Taxonomy" id="345663"/>
    <lineage>
        <taxon>Bacteria</taxon>
        <taxon>Pseudomonadati</taxon>
        <taxon>Bacteroidota</taxon>
        <taxon>Flavobacteriia</taxon>
        <taxon>Flavobacteriales</taxon>
        <taxon>Weeksellaceae</taxon>
        <taxon>Chryseobacterium group</taxon>
        <taxon>Chryseobacterium</taxon>
    </lineage>
</organism>
<dbReference type="Gene3D" id="2.170.130.10">
    <property type="entry name" value="TonB-dependent receptor, plug domain"/>
    <property type="match status" value="1"/>
</dbReference>
<evidence type="ECO:0000256" key="5">
    <source>
        <dbReference type="ARBA" id="ARBA00023136"/>
    </source>
</evidence>
<dbReference type="Gene3D" id="2.40.170.20">
    <property type="entry name" value="TonB-dependent receptor, beta-barrel domain"/>
    <property type="match status" value="1"/>
</dbReference>
<dbReference type="Proteomes" id="UP000054388">
    <property type="component" value="Unassembled WGS sequence"/>
</dbReference>
<dbReference type="RefSeq" id="WP_059136721.1">
    <property type="nucleotide sequence ID" value="NZ_LMAI01000004.1"/>
</dbReference>
<dbReference type="PROSITE" id="PS52016">
    <property type="entry name" value="TONB_DEPENDENT_REC_3"/>
    <property type="match status" value="1"/>
</dbReference>
<proteinExistence type="inferred from homology"/>
<dbReference type="SUPFAM" id="SSF56935">
    <property type="entry name" value="Porins"/>
    <property type="match status" value="1"/>
</dbReference>
<gene>
    <name evidence="9" type="ORF">AR686_09745</name>
</gene>
<evidence type="ECO:0000256" key="2">
    <source>
        <dbReference type="ARBA" id="ARBA00022448"/>
    </source>
</evidence>
<reference evidence="9 10" key="1">
    <citation type="submission" date="2015-10" db="EMBL/GenBank/DDBJ databases">
        <title>Genome sequence of Chryseobacterium greenlandense.</title>
        <authorList>
            <person name="Newman J."/>
            <person name="Fischer K."/>
            <person name="Miller J."/>
        </authorList>
    </citation>
    <scope>NUCLEOTIDE SEQUENCE [LARGE SCALE GENOMIC DNA]</scope>
    <source>
        <strain evidence="9 10">UMB34</strain>
    </source>
</reference>
<dbReference type="NCBIfam" id="TIGR04057">
    <property type="entry name" value="SusC_RagA_signa"/>
    <property type="match status" value="1"/>
</dbReference>
<comment type="subcellular location">
    <subcellularLocation>
        <location evidence="1 7">Cell outer membrane</location>
        <topology evidence="1 7">Multi-pass membrane protein</topology>
    </subcellularLocation>
</comment>
<dbReference type="InterPro" id="IPR012910">
    <property type="entry name" value="Plug_dom"/>
</dbReference>
<dbReference type="InterPro" id="IPR023997">
    <property type="entry name" value="TonB-dep_OMP_SusC/RagA_CS"/>
</dbReference>
<dbReference type="AlphaFoldDB" id="A0A101CII0"/>
<comment type="caution">
    <text evidence="9">The sequence shown here is derived from an EMBL/GenBank/DDBJ whole genome shotgun (WGS) entry which is preliminary data.</text>
</comment>
<dbReference type="InterPro" id="IPR023996">
    <property type="entry name" value="TonB-dep_OMP_SusC/RagA"/>
</dbReference>
<dbReference type="EMBL" id="LMAI01000004">
    <property type="protein sequence ID" value="KUJ56823.1"/>
    <property type="molecule type" value="Genomic_DNA"/>
</dbReference>
<evidence type="ECO:0000256" key="7">
    <source>
        <dbReference type="PROSITE-ProRule" id="PRU01360"/>
    </source>
</evidence>
<dbReference type="GO" id="GO:0009279">
    <property type="term" value="C:cell outer membrane"/>
    <property type="evidence" value="ECO:0007669"/>
    <property type="project" value="UniProtKB-SubCell"/>
</dbReference>
<evidence type="ECO:0000256" key="3">
    <source>
        <dbReference type="ARBA" id="ARBA00022452"/>
    </source>
</evidence>
<protein>
    <submittedName>
        <fullName evidence="9">SusC/RagA family TonB-linked outer membrane protein</fullName>
    </submittedName>
</protein>
<name>A0A101CII0_9FLAO</name>
<keyword evidence="4 7" id="KW-0812">Transmembrane</keyword>
<keyword evidence="6 7" id="KW-0998">Cell outer membrane</keyword>
<evidence type="ECO:0000313" key="9">
    <source>
        <dbReference type="EMBL" id="KUJ56823.1"/>
    </source>
</evidence>
<evidence type="ECO:0000259" key="8">
    <source>
        <dbReference type="Pfam" id="PF07715"/>
    </source>
</evidence>
<dbReference type="InterPro" id="IPR039426">
    <property type="entry name" value="TonB-dep_rcpt-like"/>
</dbReference>
<keyword evidence="3 7" id="KW-1134">Transmembrane beta strand</keyword>
<keyword evidence="2 7" id="KW-0813">Transport</keyword>
<dbReference type="Pfam" id="PF07715">
    <property type="entry name" value="Plug"/>
    <property type="match status" value="1"/>
</dbReference>
<dbReference type="InterPro" id="IPR036942">
    <property type="entry name" value="Beta-barrel_TonB_sf"/>
</dbReference>
<sequence length="1014" mass="111273">MSLIIKHKDVKRIVFPAFLLSSSFFWGQKAVSDTAKTDTKDIEEVVVIGYGKVKKSDLTGSVSSVSAKELAATPAMNALQALQGRAAGLNIVTAGGAPGAGANVTVRGGASITQGTEPLYIVDGFQLDNALNIINPNDIESIDVLKGASAIAIYGARGSNGIIVIKTKTGKKGRITINYNSFMAFDMLSKKLDMVSNAEQYVKYQYEMAQLQGKTTQWSNVFDNSLGIDSPGFYTGAFSRINNRYSSASALDWQEKMLGGTGITQNHNVSVSAGTDKTQTFISYNYNKQEGLLQNFSETRNSLRANINSELYKGIRLDFSSMFTSNSTNGGGAYSGMKKILLQPITGGTLFTQDQLFNTQTFPDYSSLDSSFDTENPYIETAASTSNRRARTFLANVGLEFDLLKNFTFRTAGSYNWTNTKSTSFSDKNSRAFLTDPVNTGINGSIGNSEAYRYQITNTLTYNTKLGEKHTITGLLGNEIIYQETESSNMRLIKFPSILNYGLDEISNATVADKDADRSSLSLLSYFARVNYNYDNRYLLTGTVRRDGSSKFGQDNKYGVFPSVAAAWRVSQEGFWKNSKIENYINDLKFRFEYGIVGNNSIPNNVFRTNVVGTDYPTNNTVGNLALVTSSVLGNRMVQWEEMKSTNVGIDLALFNNRVKLTSEWYNNNVSGMLLETVLPASTGYSRQFKNIGSMKNTGMEFTLNSVNFKSESFRWSTDANVGFNKSKVLSLDEGRTFRNFSVGSNRAGMVTYYATVGEELGDMYGYVYQGIYTTDDFTQAANGTLTLKPGVVKPASGTPKPGDIKFAADNEAGDQFTRKLVKIGNGTPDFIGGITNNFSYKGFDLAVFMKFSVGGDVYNATKHSMSPYALFQNVPSEFGDNYYHIIDPNTGQAATSLVRLKELNPNENSSLWSLGTTNSSYITYPSSYYVEDGSYLRIAMVTLGYSFPKEFLNTVRLSNARIYATVNNLATITGYSGFDPEVSAASGVTVTPGYDNSSFPRSRSYVLGINLTF</sequence>
<comment type="similarity">
    <text evidence="7">Belongs to the TonB-dependent receptor family.</text>
</comment>
<feature type="domain" description="TonB-dependent receptor plug" evidence="8">
    <location>
        <begin position="55"/>
        <end position="162"/>
    </location>
</feature>
<accession>A0A101CII0</accession>
<dbReference type="InterPro" id="IPR037066">
    <property type="entry name" value="Plug_dom_sf"/>
</dbReference>